<dbReference type="PANTHER" id="PTHR46031:SF40">
    <property type="entry name" value="DRBM DOMAIN-CONTAINING PROTEIN"/>
    <property type="match status" value="1"/>
</dbReference>
<accession>A0AAN8UCK3</accession>
<dbReference type="SMART" id="SM00358">
    <property type="entry name" value="DSRM"/>
    <property type="match status" value="2"/>
</dbReference>
<dbReference type="Pfam" id="PF00035">
    <property type="entry name" value="dsrm"/>
    <property type="match status" value="2"/>
</dbReference>
<proteinExistence type="predicted"/>
<dbReference type="GO" id="GO:0003725">
    <property type="term" value="F:double-stranded RNA binding"/>
    <property type="evidence" value="ECO:0007669"/>
    <property type="project" value="InterPro"/>
</dbReference>
<evidence type="ECO:0000256" key="3">
    <source>
        <dbReference type="PROSITE-ProRule" id="PRU00266"/>
    </source>
</evidence>
<feature type="domain" description="DRBM" evidence="5">
    <location>
        <begin position="87"/>
        <end position="155"/>
    </location>
</feature>
<gene>
    <name evidence="6" type="ORF">RJ641_023547</name>
</gene>
<sequence length="514" mass="55769">MYKNQLQELAQRSCFNLPSYACIREGPDHAPRFKATVTFNGEVFESPSFCSTLRQAEHAAAEVALNTLSRRSPSKALAASVLDETGIYRNLLQETAHKAGLELPAYTAIRSGPGHVPLFSCLVEIAGMSFTGEIAKTKKQAQKNAARAAWSALKKLAECAPSSSSSESEGNKEQEQAVVARPTKLVHIAIPKLGFLYLLGEMAGYQIMQQELLSGLQTHLLPLPFPPAAPFHPQILPLVQDQQFFLSPPREQVPIASESRISFSSSGGSFYLPNNSVPYRNGGTSTASIQEIQFEITEEASVVSSKQVRNPVTVGDIIPELVNQEEHQLEDRRGSQETNIGNCTQLVVNQTMQFPVSNEPRLGHLGFMPQNSHGASLFRVNVGSRRLGIDASNTAHSNAATSVMIRNAGSGSAPPRPPQSQILIGQMPVRSRMRTGVYASSATQWTKRVDFERIPHARMAPPVQIRSVVPVCSAPPARKMPGSSEDAALSNKGQTRNGLDDALTASSKLNELRI</sequence>
<organism evidence="6 7">
    <name type="scientific">Dillenia turbinata</name>
    <dbReference type="NCBI Taxonomy" id="194707"/>
    <lineage>
        <taxon>Eukaryota</taxon>
        <taxon>Viridiplantae</taxon>
        <taxon>Streptophyta</taxon>
        <taxon>Embryophyta</taxon>
        <taxon>Tracheophyta</taxon>
        <taxon>Spermatophyta</taxon>
        <taxon>Magnoliopsida</taxon>
        <taxon>eudicotyledons</taxon>
        <taxon>Gunneridae</taxon>
        <taxon>Pentapetalae</taxon>
        <taxon>Dilleniales</taxon>
        <taxon>Dilleniaceae</taxon>
        <taxon>Dillenia</taxon>
    </lineage>
</organism>
<dbReference type="InterPro" id="IPR014720">
    <property type="entry name" value="dsRBD_dom"/>
</dbReference>
<dbReference type="PANTHER" id="PTHR46031">
    <property type="match status" value="1"/>
</dbReference>
<dbReference type="SUPFAM" id="SSF54768">
    <property type="entry name" value="dsRNA-binding domain-like"/>
    <property type="match status" value="2"/>
</dbReference>
<feature type="compositionally biased region" description="Polar residues" evidence="4">
    <location>
        <begin position="504"/>
        <end position="514"/>
    </location>
</feature>
<dbReference type="CDD" id="cd19907">
    <property type="entry name" value="DSRM_AtDRB-like_rpt1"/>
    <property type="match status" value="1"/>
</dbReference>
<dbReference type="AlphaFoldDB" id="A0AAN8UCK3"/>
<evidence type="ECO:0000256" key="1">
    <source>
        <dbReference type="ARBA" id="ARBA00022737"/>
    </source>
</evidence>
<dbReference type="InterPro" id="IPR044451">
    <property type="entry name" value="AtDRB-like_DSRM_2"/>
</dbReference>
<keyword evidence="1" id="KW-0677">Repeat</keyword>
<feature type="region of interest" description="Disordered" evidence="4">
    <location>
        <begin position="474"/>
        <end position="514"/>
    </location>
</feature>
<keyword evidence="2 3" id="KW-0694">RNA-binding</keyword>
<reference evidence="6 7" key="1">
    <citation type="submission" date="2023-12" db="EMBL/GenBank/DDBJ databases">
        <title>A high-quality genome assembly for Dillenia turbinata (Dilleniales).</title>
        <authorList>
            <person name="Chanderbali A."/>
        </authorList>
    </citation>
    <scope>NUCLEOTIDE SEQUENCE [LARGE SCALE GENOMIC DNA]</scope>
    <source>
        <strain evidence="6">LSX21</strain>
        <tissue evidence="6">Leaf</tissue>
    </source>
</reference>
<evidence type="ECO:0000256" key="4">
    <source>
        <dbReference type="SAM" id="MobiDB-lite"/>
    </source>
</evidence>
<dbReference type="Gene3D" id="3.30.160.20">
    <property type="match status" value="2"/>
</dbReference>
<evidence type="ECO:0000313" key="7">
    <source>
        <dbReference type="Proteomes" id="UP001370490"/>
    </source>
</evidence>
<dbReference type="FunFam" id="3.30.160.20:FF:000036">
    <property type="entry name" value="Double-stranded RNA-binding protein 2"/>
    <property type="match status" value="2"/>
</dbReference>
<protein>
    <submittedName>
        <fullName evidence="6">Double-stranded RNA-binding domain</fullName>
    </submittedName>
</protein>
<feature type="domain" description="DRBM" evidence="5">
    <location>
        <begin position="1"/>
        <end position="70"/>
    </location>
</feature>
<dbReference type="InterPro" id="IPR044450">
    <property type="entry name" value="AtDRB-like_DSRM_1"/>
</dbReference>
<name>A0AAN8UCK3_9MAGN</name>
<comment type="caution">
    <text evidence="6">The sequence shown here is derived from an EMBL/GenBank/DDBJ whole genome shotgun (WGS) entry which is preliminary data.</text>
</comment>
<evidence type="ECO:0000313" key="6">
    <source>
        <dbReference type="EMBL" id="KAK6911454.1"/>
    </source>
</evidence>
<dbReference type="Proteomes" id="UP001370490">
    <property type="component" value="Unassembled WGS sequence"/>
</dbReference>
<evidence type="ECO:0000256" key="2">
    <source>
        <dbReference type="ARBA" id="ARBA00022884"/>
    </source>
</evidence>
<dbReference type="CDD" id="cd19908">
    <property type="entry name" value="DSRM_AtDRB-like_rpt2"/>
    <property type="match status" value="1"/>
</dbReference>
<evidence type="ECO:0000259" key="5">
    <source>
        <dbReference type="PROSITE" id="PS50137"/>
    </source>
</evidence>
<dbReference type="EMBL" id="JBAMMX010000028">
    <property type="protein sequence ID" value="KAK6911454.1"/>
    <property type="molecule type" value="Genomic_DNA"/>
</dbReference>
<keyword evidence="7" id="KW-1185">Reference proteome</keyword>
<dbReference type="PROSITE" id="PS50137">
    <property type="entry name" value="DS_RBD"/>
    <property type="match status" value="2"/>
</dbReference>